<dbReference type="Proteomes" id="UP000663844">
    <property type="component" value="Unassembled WGS sequence"/>
</dbReference>
<evidence type="ECO:0000259" key="10">
    <source>
        <dbReference type="PROSITE" id="PS50262"/>
    </source>
</evidence>
<name>A0A819RLR6_9BILA</name>
<protein>
    <recommendedName>
        <fullName evidence="10">G-protein coupled receptors family 1 profile domain-containing protein</fullName>
    </recommendedName>
</protein>
<reference evidence="11" key="1">
    <citation type="submission" date="2021-02" db="EMBL/GenBank/DDBJ databases">
        <authorList>
            <person name="Nowell W R."/>
        </authorList>
    </citation>
    <scope>NUCLEOTIDE SEQUENCE</scope>
</reference>
<accession>A0A819RLR6</accession>
<keyword evidence="2" id="KW-1003">Cell membrane</keyword>
<dbReference type="PANTHER" id="PTHR24228">
    <property type="entry name" value="B2 BRADYKININ RECEPTOR/ANGIOTENSIN II RECEPTOR"/>
    <property type="match status" value="1"/>
</dbReference>
<dbReference type="Pfam" id="PF00001">
    <property type="entry name" value="7tm_1"/>
    <property type="match status" value="1"/>
</dbReference>
<keyword evidence="5" id="KW-0297">G-protein coupled receptor</keyword>
<feature type="transmembrane region" description="Helical" evidence="9">
    <location>
        <begin position="159"/>
        <end position="179"/>
    </location>
</feature>
<dbReference type="EMBL" id="CAJOAZ010004216">
    <property type="protein sequence ID" value="CAF4049243.1"/>
    <property type="molecule type" value="Genomic_DNA"/>
</dbReference>
<dbReference type="InterPro" id="IPR017452">
    <property type="entry name" value="GPCR_Rhodpsn_7TM"/>
</dbReference>
<feature type="domain" description="G-protein coupled receptors family 1 profile" evidence="10">
    <location>
        <begin position="1"/>
        <end position="224"/>
    </location>
</feature>
<sequence length="263" mass="30411">IAIQIPDVFQTNQKENNYSNTTFCRFRACFYLFCCIAKILSYLIQAVSRYFITVLHRHRQLLTYRTNIIMIILNWTLPIIIACSFLTSPIGFQYESESHFCTLTSKVFHTSFTLMVVAFVIPVNIIITLYVLILKHTTHTNRVQPSTITRKNNKRNLKVYRNILMLLGIVLIGGTPYLLCILINKFSATPWPLYSMAVLFITMAAIVESVTIFLTNKDVKRIVYAKINVFQAEKTETFTIETTMKTMTTHNQLKKRQTITINA</sequence>
<evidence type="ECO:0000313" key="11">
    <source>
        <dbReference type="EMBL" id="CAF4049243.1"/>
    </source>
</evidence>
<feature type="transmembrane region" description="Helical" evidence="9">
    <location>
        <begin position="191"/>
        <end position="214"/>
    </location>
</feature>
<dbReference type="PROSITE" id="PS50262">
    <property type="entry name" value="G_PROTEIN_RECEP_F1_2"/>
    <property type="match status" value="1"/>
</dbReference>
<feature type="transmembrane region" description="Helical" evidence="9">
    <location>
        <begin position="72"/>
        <end position="92"/>
    </location>
</feature>
<keyword evidence="4 9" id="KW-1133">Transmembrane helix</keyword>
<evidence type="ECO:0000256" key="7">
    <source>
        <dbReference type="ARBA" id="ARBA00023170"/>
    </source>
</evidence>
<evidence type="ECO:0000256" key="8">
    <source>
        <dbReference type="ARBA" id="ARBA00023224"/>
    </source>
</evidence>
<keyword evidence="6 9" id="KW-0472">Membrane</keyword>
<dbReference type="CDD" id="cd00637">
    <property type="entry name" value="7tm_classA_rhodopsin-like"/>
    <property type="match status" value="1"/>
</dbReference>
<dbReference type="SUPFAM" id="SSF81321">
    <property type="entry name" value="Family A G protein-coupled receptor-like"/>
    <property type="match status" value="1"/>
</dbReference>
<dbReference type="GO" id="GO:0005886">
    <property type="term" value="C:plasma membrane"/>
    <property type="evidence" value="ECO:0007669"/>
    <property type="project" value="UniProtKB-SubCell"/>
</dbReference>
<evidence type="ECO:0000256" key="2">
    <source>
        <dbReference type="ARBA" id="ARBA00022475"/>
    </source>
</evidence>
<feature type="transmembrane region" description="Helical" evidence="9">
    <location>
        <begin position="112"/>
        <end position="133"/>
    </location>
</feature>
<dbReference type="GO" id="GO:0004930">
    <property type="term" value="F:G protein-coupled receptor activity"/>
    <property type="evidence" value="ECO:0007669"/>
    <property type="project" value="UniProtKB-KW"/>
</dbReference>
<comment type="caution">
    <text evidence="11">The sequence shown here is derived from an EMBL/GenBank/DDBJ whole genome shotgun (WGS) entry which is preliminary data.</text>
</comment>
<dbReference type="PANTHER" id="PTHR24228:SF59">
    <property type="entry name" value="NEUROPEPTIDE RECEPTOR 15"/>
    <property type="match status" value="1"/>
</dbReference>
<evidence type="ECO:0000256" key="6">
    <source>
        <dbReference type="ARBA" id="ARBA00023136"/>
    </source>
</evidence>
<evidence type="ECO:0000256" key="1">
    <source>
        <dbReference type="ARBA" id="ARBA00004651"/>
    </source>
</evidence>
<proteinExistence type="predicted"/>
<dbReference type="InterPro" id="IPR000276">
    <property type="entry name" value="GPCR_Rhodpsn"/>
</dbReference>
<evidence type="ECO:0000256" key="3">
    <source>
        <dbReference type="ARBA" id="ARBA00022692"/>
    </source>
</evidence>
<evidence type="ECO:0000313" key="12">
    <source>
        <dbReference type="Proteomes" id="UP000663844"/>
    </source>
</evidence>
<evidence type="ECO:0000256" key="9">
    <source>
        <dbReference type="SAM" id="Phobius"/>
    </source>
</evidence>
<evidence type="ECO:0000256" key="5">
    <source>
        <dbReference type="ARBA" id="ARBA00023040"/>
    </source>
</evidence>
<organism evidence="11 12">
    <name type="scientific">Adineta steineri</name>
    <dbReference type="NCBI Taxonomy" id="433720"/>
    <lineage>
        <taxon>Eukaryota</taxon>
        <taxon>Metazoa</taxon>
        <taxon>Spiralia</taxon>
        <taxon>Gnathifera</taxon>
        <taxon>Rotifera</taxon>
        <taxon>Eurotatoria</taxon>
        <taxon>Bdelloidea</taxon>
        <taxon>Adinetida</taxon>
        <taxon>Adinetidae</taxon>
        <taxon>Adineta</taxon>
    </lineage>
</organism>
<gene>
    <name evidence="11" type="ORF">OXD698_LOCUS32416</name>
</gene>
<comment type="subcellular location">
    <subcellularLocation>
        <location evidence="1">Cell membrane</location>
        <topology evidence="1">Multi-pass membrane protein</topology>
    </subcellularLocation>
</comment>
<dbReference type="PRINTS" id="PR00237">
    <property type="entry name" value="GPCRRHODOPSN"/>
</dbReference>
<evidence type="ECO:0000256" key="4">
    <source>
        <dbReference type="ARBA" id="ARBA00022989"/>
    </source>
</evidence>
<keyword evidence="3 9" id="KW-0812">Transmembrane</keyword>
<feature type="non-terminal residue" evidence="11">
    <location>
        <position position="1"/>
    </location>
</feature>
<dbReference type="Gene3D" id="1.20.1070.10">
    <property type="entry name" value="Rhodopsin 7-helix transmembrane proteins"/>
    <property type="match status" value="1"/>
</dbReference>
<feature type="transmembrane region" description="Helical" evidence="9">
    <location>
        <begin position="30"/>
        <end position="52"/>
    </location>
</feature>
<dbReference type="AlphaFoldDB" id="A0A819RLR6"/>
<keyword evidence="8" id="KW-0807">Transducer</keyword>
<keyword evidence="7" id="KW-0675">Receptor</keyword>